<evidence type="ECO:0000256" key="1">
    <source>
        <dbReference type="ARBA" id="ARBA00004141"/>
    </source>
</evidence>
<evidence type="ECO:0000256" key="8">
    <source>
        <dbReference type="SAM" id="Phobius"/>
    </source>
</evidence>
<dbReference type="AlphaFoldDB" id="A0A7J3XZI0"/>
<keyword evidence="6 8" id="KW-1133">Transmembrane helix</keyword>
<dbReference type="InterPro" id="IPR044838">
    <property type="entry name" value="EGY1-like"/>
</dbReference>
<evidence type="ECO:0000256" key="4">
    <source>
        <dbReference type="ARBA" id="ARBA00022801"/>
    </source>
</evidence>
<dbReference type="PANTHER" id="PTHR31412">
    <property type="entry name" value="ZINC METALLOPROTEASE EGY1"/>
    <property type="match status" value="1"/>
</dbReference>
<dbReference type="CDD" id="cd06160">
    <property type="entry name" value="S2P-M50_like_2"/>
    <property type="match status" value="1"/>
</dbReference>
<feature type="domain" description="Peptidase M50" evidence="9">
    <location>
        <begin position="113"/>
        <end position="278"/>
    </location>
</feature>
<name>A0A7J3XZI0_9CREN</name>
<dbReference type="EMBL" id="DRYK01000061">
    <property type="protein sequence ID" value="HHP68097.1"/>
    <property type="molecule type" value="Genomic_DNA"/>
</dbReference>
<evidence type="ECO:0000259" key="9">
    <source>
        <dbReference type="Pfam" id="PF02163"/>
    </source>
</evidence>
<feature type="transmembrane region" description="Helical" evidence="8">
    <location>
        <begin position="240"/>
        <end position="263"/>
    </location>
</feature>
<organism evidence="10">
    <name type="scientific">Thermogladius calderae</name>
    <dbReference type="NCBI Taxonomy" id="1200300"/>
    <lineage>
        <taxon>Archaea</taxon>
        <taxon>Thermoproteota</taxon>
        <taxon>Thermoprotei</taxon>
        <taxon>Desulfurococcales</taxon>
        <taxon>Desulfurococcaceae</taxon>
        <taxon>Thermogladius</taxon>
    </lineage>
</organism>
<feature type="transmembrane region" description="Helical" evidence="8">
    <location>
        <begin position="283"/>
        <end position="312"/>
    </location>
</feature>
<keyword evidence="4" id="KW-0378">Hydrolase</keyword>
<dbReference type="InterPro" id="IPR008915">
    <property type="entry name" value="Peptidase_M50"/>
</dbReference>
<dbReference type="GO" id="GO:0016020">
    <property type="term" value="C:membrane"/>
    <property type="evidence" value="ECO:0007669"/>
    <property type="project" value="UniProtKB-SubCell"/>
</dbReference>
<feature type="transmembrane region" description="Helical" evidence="8">
    <location>
        <begin position="142"/>
        <end position="161"/>
    </location>
</feature>
<keyword evidence="2 10" id="KW-0645">Protease</keyword>
<keyword evidence="3 8" id="KW-0812">Transmembrane</keyword>
<comment type="caution">
    <text evidence="10">The sequence shown here is derived from an EMBL/GenBank/DDBJ whole genome shotgun (WGS) entry which is preliminary data.</text>
</comment>
<feature type="transmembrane region" description="Helical" evidence="8">
    <location>
        <begin position="333"/>
        <end position="350"/>
    </location>
</feature>
<evidence type="ECO:0000256" key="6">
    <source>
        <dbReference type="ARBA" id="ARBA00022989"/>
    </source>
</evidence>
<keyword evidence="5" id="KW-0809">Transit peptide</keyword>
<accession>A0A7J3XZI0</accession>
<feature type="transmembrane region" description="Helical" evidence="8">
    <location>
        <begin position="79"/>
        <end position="99"/>
    </location>
</feature>
<evidence type="ECO:0000256" key="3">
    <source>
        <dbReference type="ARBA" id="ARBA00022692"/>
    </source>
</evidence>
<evidence type="ECO:0000256" key="7">
    <source>
        <dbReference type="ARBA" id="ARBA00023136"/>
    </source>
</evidence>
<dbReference type="GO" id="GO:0008233">
    <property type="term" value="F:peptidase activity"/>
    <property type="evidence" value="ECO:0007669"/>
    <property type="project" value="UniProtKB-KW"/>
</dbReference>
<evidence type="ECO:0000256" key="5">
    <source>
        <dbReference type="ARBA" id="ARBA00022946"/>
    </source>
</evidence>
<evidence type="ECO:0000313" key="10">
    <source>
        <dbReference type="EMBL" id="HHP68097.1"/>
    </source>
</evidence>
<comment type="subcellular location">
    <subcellularLocation>
        <location evidence="1">Membrane</location>
        <topology evidence="1">Multi-pass membrane protein</topology>
    </subcellularLocation>
</comment>
<reference evidence="10" key="1">
    <citation type="journal article" date="2020" name="mSystems">
        <title>Genome- and Community-Level Interaction Insights into Carbon Utilization and Element Cycling Functions of Hydrothermarchaeota in Hydrothermal Sediment.</title>
        <authorList>
            <person name="Zhou Z."/>
            <person name="Liu Y."/>
            <person name="Xu W."/>
            <person name="Pan J."/>
            <person name="Luo Z.H."/>
            <person name="Li M."/>
        </authorList>
    </citation>
    <scope>NUCLEOTIDE SEQUENCE [LARGE SCALE GENOMIC DNA]</scope>
    <source>
        <strain evidence="10">SpSt-110</strain>
    </source>
</reference>
<feature type="transmembrane region" description="Helical" evidence="8">
    <location>
        <begin position="105"/>
        <end position="130"/>
    </location>
</feature>
<evidence type="ECO:0000256" key="2">
    <source>
        <dbReference type="ARBA" id="ARBA00022670"/>
    </source>
</evidence>
<dbReference type="PANTHER" id="PTHR31412:SF0">
    <property type="entry name" value="ZINC METALLOPROTEASE EGY1, CHLOROPLASTIC-RELATED"/>
    <property type="match status" value="1"/>
</dbReference>
<sequence>MNQFSTAGVRVEGYNVYTSGDLGEVADIVLSEPLSEDFFDKLYADLMDKNCMVVQLRSEKPVLRIIPVRKGKSKWKLPLLLATFATVFATGYGLSASFYTSMPEVIVWGLAYTAIFISALAVHEFGHVLASRRSRVLIEGPFFIPAPPIQLGFIGTFGAVINMKTIPPDKKSLSRIGISGPLFGFLAGLAIAPVGILLSQPITIQQAQEMVEAGQATPLMGIPLVFQVLEQLVVPQGYTILLHPLAFISYIVFLVTFLNLIPIGQLDGGHVVRSYMSPALYDMIGWTSIAILLLLGLFYSFYLWIGVIALVFKLIFGRYQHPGSANQYSRSHSPVHLAMYLALLVLTAPIP</sequence>
<feature type="transmembrane region" description="Helical" evidence="8">
    <location>
        <begin position="181"/>
        <end position="198"/>
    </location>
</feature>
<dbReference type="GO" id="GO:0006508">
    <property type="term" value="P:proteolysis"/>
    <property type="evidence" value="ECO:0007669"/>
    <property type="project" value="UniProtKB-KW"/>
</dbReference>
<keyword evidence="7 8" id="KW-0472">Membrane</keyword>
<proteinExistence type="predicted"/>
<protein>
    <submittedName>
        <fullName evidence="10">Site-2 protease family protein</fullName>
    </submittedName>
</protein>
<dbReference type="Pfam" id="PF02163">
    <property type="entry name" value="Peptidase_M50"/>
    <property type="match status" value="1"/>
</dbReference>
<gene>
    <name evidence="10" type="ORF">ENM60_04855</name>
</gene>